<evidence type="ECO:0000313" key="1">
    <source>
        <dbReference type="EMBL" id="KAF0748570.1"/>
    </source>
</evidence>
<sequence length="82" mass="9748">MYIETHILLQLELNVDKTLSNIVFNQLKIINVPKKWLNNIDVLNYTKSCQKVISVYKMGTFKSKYYRYIEKQLVITEGLNTF</sequence>
<accession>A0A6G0Y398</accession>
<name>A0A6G0Y398_APHCR</name>
<proteinExistence type="predicted"/>
<dbReference type="EMBL" id="VUJU01006423">
    <property type="protein sequence ID" value="KAF0748570.1"/>
    <property type="molecule type" value="Genomic_DNA"/>
</dbReference>
<dbReference type="AlphaFoldDB" id="A0A6G0Y398"/>
<reference evidence="1 2" key="1">
    <citation type="submission" date="2019-08" db="EMBL/GenBank/DDBJ databases">
        <title>Whole genome of Aphis craccivora.</title>
        <authorList>
            <person name="Voronova N.V."/>
            <person name="Shulinski R.S."/>
            <person name="Bandarenka Y.V."/>
            <person name="Zhorov D.G."/>
            <person name="Warner D."/>
        </authorList>
    </citation>
    <scope>NUCLEOTIDE SEQUENCE [LARGE SCALE GENOMIC DNA]</scope>
    <source>
        <strain evidence="1">180601</strain>
        <tissue evidence="1">Whole Body</tissue>
    </source>
</reference>
<dbReference type="Proteomes" id="UP000478052">
    <property type="component" value="Unassembled WGS sequence"/>
</dbReference>
<keyword evidence="2" id="KW-1185">Reference proteome</keyword>
<organism evidence="1 2">
    <name type="scientific">Aphis craccivora</name>
    <name type="common">Cowpea aphid</name>
    <dbReference type="NCBI Taxonomy" id="307492"/>
    <lineage>
        <taxon>Eukaryota</taxon>
        <taxon>Metazoa</taxon>
        <taxon>Ecdysozoa</taxon>
        <taxon>Arthropoda</taxon>
        <taxon>Hexapoda</taxon>
        <taxon>Insecta</taxon>
        <taxon>Pterygota</taxon>
        <taxon>Neoptera</taxon>
        <taxon>Paraneoptera</taxon>
        <taxon>Hemiptera</taxon>
        <taxon>Sternorrhyncha</taxon>
        <taxon>Aphidomorpha</taxon>
        <taxon>Aphidoidea</taxon>
        <taxon>Aphididae</taxon>
        <taxon>Aphidini</taxon>
        <taxon>Aphis</taxon>
        <taxon>Aphis</taxon>
    </lineage>
</organism>
<comment type="caution">
    <text evidence="1">The sequence shown here is derived from an EMBL/GenBank/DDBJ whole genome shotgun (WGS) entry which is preliminary data.</text>
</comment>
<protein>
    <submittedName>
        <fullName evidence="1">Uncharacterized protein</fullName>
    </submittedName>
</protein>
<gene>
    <name evidence="1" type="ORF">FWK35_00021405</name>
</gene>
<evidence type="ECO:0000313" key="2">
    <source>
        <dbReference type="Proteomes" id="UP000478052"/>
    </source>
</evidence>